<reference evidence="1 2" key="1">
    <citation type="submission" date="2015-11" db="EMBL/GenBank/DDBJ databases">
        <title>Expanding the genomic diversity of Burkholderia species for the development of highly accurate diagnostics.</title>
        <authorList>
            <person name="Sahl J."/>
            <person name="Keim P."/>
            <person name="Wagner D."/>
        </authorList>
    </citation>
    <scope>NUCLEOTIDE SEQUENCE [LARGE SCALE GENOMIC DNA]</scope>
    <source>
        <strain evidence="1 2">MSMB1808WGS</strain>
    </source>
</reference>
<proteinExistence type="predicted"/>
<sequence length="116" mass="13349">MALRKEQFYQSLYFAKQIQLANGQSLFDFMRSCSRGFTALDAAEVAYDDKAKASYFALQYFPTLRRVDSGKPVELQILLERRGDKLIPGSAFFTSNALRYSDFLKRHNVTCWKAAE</sequence>
<gene>
    <name evidence="1" type="ORF">WJ96_01655</name>
</gene>
<evidence type="ECO:0000313" key="1">
    <source>
        <dbReference type="EMBL" id="KVP87876.1"/>
    </source>
</evidence>
<accession>A0AAW3MTE1</accession>
<protein>
    <submittedName>
        <fullName evidence="1">Uncharacterized protein</fullName>
    </submittedName>
</protein>
<dbReference type="Proteomes" id="UP000056453">
    <property type="component" value="Unassembled WGS sequence"/>
</dbReference>
<dbReference type="AlphaFoldDB" id="A0AAW3MTE1"/>
<dbReference type="EMBL" id="LPBJ01000104">
    <property type="protein sequence ID" value="KVP87876.1"/>
    <property type="molecule type" value="Genomic_DNA"/>
</dbReference>
<comment type="caution">
    <text evidence="1">The sequence shown here is derived from an EMBL/GenBank/DDBJ whole genome shotgun (WGS) entry which is preliminary data.</text>
</comment>
<evidence type="ECO:0000313" key="2">
    <source>
        <dbReference type="Proteomes" id="UP000056453"/>
    </source>
</evidence>
<name>A0AAW3MTE1_9BURK</name>
<keyword evidence="2" id="KW-1185">Reference proteome</keyword>
<organism evidence="1 2">
    <name type="scientific">Burkholderia ubonensis</name>
    <dbReference type="NCBI Taxonomy" id="101571"/>
    <lineage>
        <taxon>Bacteria</taxon>
        <taxon>Pseudomonadati</taxon>
        <taxon>Pseudomonadota</taxon>
        <taxon>Betaproteobacteria</taxon>
        <taxon>Burkholderiales</taxon>
        <taxon>Burkholderiaceae</taxon>
        <taxon>Burkholderia</taxon>
        <taxon>Burkholderia cepacia complex</taxon>
    </lineage>
</organism>